<accession>X1VG92</accession>
<evidence type="ECO:0000313" key="1">
    <source>
        <dbReference type="EMBL" id="GAJ13591.1"/>
    </source>
</evidence>
<proteinExistence type="predicted"/>
<organism evidence="1">
    <name type="scientific">marine sediment metagenome</name>
    <dbReference type="NCBI Taxonomy" id="412755"/>
    <lineage>
        <taxon>unclassified sequences</taxon>
        <taxon>metagenomes</taxon>
        <taxon>ecological metagenomes</taxon>
    </lineage>
</organism>
<dbReference type="AlphaFoldDB" id="X1VG92"/>
<protein>
    <submittedName>
        <fullName evidence="1">Uncharacterized protein</fullName>
    </submittedName>
</protein>
<dbReference type="EMBL" id="BARW01031148">
    <property type="protein sequence ID" value="GAJ13591.1"/>
    <property type="molecule type" value="Genomic_DNA"/>
</dbReference>
<gene>
    <name evidence="1" type="ORF">S12H4_49621</name>
</gene>
<comment type="caution">
    <text evidence="1">The sequence shown here is derived from an EMBL/GenBank/DDBJ whole genome shotgun (WGS) entry which is preliminary data.</text>
</comment>
<reference evidence="1" key="1">
    <citation type="journal article" date="2014" name="Front. Microbiol.">
        <title>High frequency of phylogenetically diverse reductive dehalogenase-homologous genes in deep subseafloor sedimentary metagenomes.</title>
        <authorList>
            <person name="Kawai M."/>
            <person name="Futagami T."/>
            <person name="Toyoda A."/>
            <person name="Takaki Y."/>
            <person name="Nishi S."/>
            <person name="Hori S."/>
            <person name="Arai W."/>
            <person name="Tsubouchi T."/>
            <person name="Morono Y."/>
            <person name="Uchiyama I."/>
            <person name="Ito T."/>
            <person name="Fujiyama A."/>
            <person name="Inagaki F."/>
            <person name="Takami H."/>
        </authorList>
    </citation>
    <scope>NUCLEOTIDE SEQUENCE</scope>
    <source>
        <strain evidence="1">Expedition CK06-06</strain>
    </source>
</reference>
<name>X1VG92_9ZZZZ</name>
<feature type="non-terminal residue" evidence="1">
    <location>
        <position position="1"/>
    </location>
</feature>
<sequence length="40" mass="4516">QLSAFSAFSAVNKILKSVSIRVIRDYLLLNYQCESVLIRG</sequence>